<evidence type="ECO:0000259" key="2">
    <source>
        <dbReference type="Pfam" id="PF13581"/>
    </source>
</evidence>
<dbReference type="InterPro" id="IPR050267">
    <property type="entry name" value="Anti-sigma-factor_SerPK"/>
</dbReference>
<evidence type="ECO:0000256" key="1">
    <source>
        <dbReference type="ARBA" id="ARBA00022527"/>
    </source>
</evidence>
<dbReference type="PANTHER" id="PTHR35526:SF9">
    <property type="entry name" value="SERINE-PROTEIN KINASE RSBW"/>
    <property type="match status" value="1"/>
</dbReference>
<name>A0A927CH60_9BACL</name>
<reference evidence="3" key="1">
    <citation type="submission" date="2020-09" db="EMBL/GenBank/DDBJ databases">
        <title>A novel bacterium of genus Paenibacillus, isolated from South China Sea.</title>
        <authorList>
            <person name="Huang H."/>
            <person name="Mo K."/>
            <person name="Hu Y."/>
        </authorList>
    </citation>
    <scope>NUCLEOTIDE SEQUENCE</scope>
    <source>
        <strain evidence="3">IB182493</strain>
    </source>
</reference>
<dbReference type="RefSeq" id="WP_190859027.1">
    <property type="nucleotide sequence ID" value="NZ_JACXIY010000007.1"/>
</dbReference>
<comment type="caution">
    <text evidence="3">The sequence shown here is derived from an EMBL/GenBank/DDBJ whole genome shotgun (WGS) entry which is preliminary data.</text>
</comment>
<dbReference type="InterPro" id="IPR003594">
    <property type="entry name" value="HATPase_dom"/>
</dbReference>
<protein>
    <submittedName>
        <fullName evidence="3">Anti-sigma B factor RsbW</fullName>
        <ecNumber evidence="3">2.7.11.1</ecNumber>
    </submittedName>
</protein>
<dbReference type="Proteomes" id="UP000632125">
    <property type="component" value="Unassembled WGS sequence"/>
</dbReference>
<accession>A0A927CH60</accession>
<dbReference type="AlphaFoldDB" id="A0A927CH60"/>
<evidence type="ECO:0000313" key="4">
    <source>
        <dbReference type="Proteomes" id="UP000632125"/>
    </source>
</evidence>
<dbReference type="CDD" id="cd16936">
    <property type="entry name" value="HATPase_RsbW-like"/>
    <property type="match status" value="1"/>
</dbReference>
<dbReference type="Gene3D" id="3.30.565.10">
    <property type="entry name" value="Histidine kinase-like ATPase, C-terminal domain"/>
    <property type="match status" value="1"/>
</dbReference>
<evidence type="ECO:0000313" key="3">
    <source>
        <dbReference type="EMBL" id="MBD2868018.1"/>
    </source>
</evidence>
<organism evidence="3 4">
    <name type="scientific">Paenibacillus arenilitoris</name>
    <dbReference type="NCBI Taxonomy" id="2772299"/>
    <lineage>
        <taxon>Bacteria</taxon>
        <taxon>Bacillati</taxon>
        <taxon>Bacillota</taxon>
        <taxon>Bacilli</taxon>
        <taxon>Bacillales</taxon>
        <taxon>Paenibacillaceae</taxon>
        <taxon>Paenibacillus</taxon>
    </lineage>
</organism>
<keyword evidence="3" id="KW-0808">Transferase</keyword>
<dbReference type="EC" id="2.7.11.1" evidence="3"/>
<keyword evidence="1" id="KW-0418">Kinase</keyword>
<dbReference type="SUPFAM" id="SSF55874">
    <property type="entry name" value="ATPase domain of HSP90 chaperone/DNA topoisomerase II/histidine kinase"/>
    <property type="match status" value="1"/>
</dbReference>
<proteinExistence type="predicted"/>
<dbReference type="Pfam" id="PF13581">
    <property type="entry name" value="HATPase_c_2"/>
    <property type="match status" value="1"/>
</dbReference>
<sequence>MNPCIRVTIPAKAEYVDVVRLALFGVAHKAGFAYEEIEDMKVAVSEACTNAILHAYAGGRPGEVDIRFELLEAGLSICVKDEGASFEYAHAGGGKPSSPRSGELSELAPGGLGLFMMHALMDHVEVRTGSGTEVILTKRIARKEEMT</sequence>
<keyword evidence="1" id="KW-0723">Serine/threonine-protein kinase</keyword>
<keyword evidence="4" id="KW-1185">Reference proteome</keyword>
<dbReference type="PANTHER" id="PTHR35526">
    <property type="entry name" value="ANTI-SIGMA-F FACTOR RSBW-RELATED"/>
    <property type="match status" value="1"/>
</dbReference>
<feature type="domain" description="Histidine kinase/HSP90-like ATPase" evidence="2">
    <location>
        <begin position="9"/>
        <end position="138"/>
    </location>
</feature>
<dbReference type="InterPro" id="IPR036890">
    <property type="entry name" value="HATPase_C_sf"/>
</dbReference>
<dbReference type="GO" id="GO:0004674">
    <property type="term" value="F:protein serine/threonine kinase activity"/>
    <property type="evidence" value="ECO:0007669"/>
    <property type="project" value="UniProtKB-KW"/>
</dbReference>
<gene>
    <name evidence="3" type="primary">rsbW</name>
    <name evidence="3" type="ORF">IDH41_05490</name>
</gene>
<dbReference type="NCBIfam" id="NF003144">
    <property type="entry name" value="PRK04069.1"/>
    <property type="match status" value="1"/>
</dbReference>
<dbReference type="EMBL" id="JACXIY010000007">
    <property type="protein sequence ID" value="MBD2868018.1"/>
    <property type="molecule type" value="Genomic_DNA"/>
</dbReference>